<dbReference type="EMBL" id="JACHIN010000007">
    <property type="protein sequence ID" value="MBB5080140.1"/>
    <property type="molecule type" value="Genomic_DNA"/>
</dbReference>
<evidence type="ECO:0000313" key="4">
    <source>
        <dbReference type="Proteomes" id="UP000568380"/>
    </source>
</evidence>
<dbReference type="Gene3D" id="3.40.50.12780">
    <property type="entry name" value="N-terminal domain of ligase-like"/>
    <property type="match status" value="1"/>
</dbReference>
<dbReference type="PANTHER" id="PTHR45527:SF1">
    <property type="entry name" value="FATTY ACID SYNTHASE"/>
    <property type="match status" value="1"/>
</dbReference>
<evidence type="ECO:0000259" key="1">
    <source>
        <dbReference type="Pfam" id="PF00501"/>
    </source>
</evidence>
<dbReference type="AlphaFoldDB" id="A0A7W8EGR3"/>
<sequence>MIYDQVMSWVRKDPERACVLEGGRVYTCGRMLRDIEAFRTELARARVGPGDLVAVACVGRGQAIAGMLAAWSVGAAYLPLAHGLPKARVRTILDTARPAVVLTDDDGDGPGSGICHLLDDPAKIDPSTAYVIFTSGSTGKPKGVVVSHAGLGPMTRWYKEITTLEPGDVAGQVAQLSFDASVLEIWGALANGAALAVPSLDAVLDPVDYQDFLRVHEVRASFVPTGMVAGVLDQDWPAGFPTRMLFTGGDRLTRRPEPRHPFAFYNIYGPAECTVAATCQQIGPGDGPPPIGRALPYVRVRVSGDGELWLGGPALALGYLGAGDEAFVRHDGERWYRTGDLVSADADGVLHYLSRADDQIQIGGRRTEPAEIVHAILMLAGLTDAVVYTRETASGEVRLAAAVTPATANKQDIQRHLQDLLPAYMIPSEIAAMDALPLTRHGKIDVDALRGSP</sequence>
<protein>
    <submittedName>
        <fullName evidence="3">Non-ribosomal peptide synthetase component F</fullName>
    </submittedName>
</protein>
<dbReference type="GO" id="GO:0031177">
    <property type="term" value="F:phosphopantetheine binding"/>
    <property type="evidence" value="ECO:0007669"/>
    <property type="project" value="TreeGrafter"/>
</dbReference>
<dbReference type="Gene3D" id="3.30.300.30">
    <property type="match status" value="1"/>
</dbReference>
<dbReference type="PANTHER" id="PTHR45527">
    <property type="entry name" value="NONRIBOSOMAL PEPTIDE SYNTHETASE"/>
    <property type="match status" value="1"/>
</dbReference>
<dbReference type="GO" id="GO:0005737">
    <property type="term" value="C:cytoplasm"/>
    <property type="evidence" value="ECO:0007669"/>
    <property type="project" value="TreeGrafter"/>
</dbReference>
<dbReference type="GO" id="GO:0043041">
    <property type="term" value="P:amino acid activation for nonribosomal peptide biosynthetic process"/>
    <property type="evidence" value="ECO:0007669"/>
    <property type="project" value="TreeGrafter"/>
</dbReference>
<dbReference type="Pfam" id="PF13193">
    <property type="entry name" value="AMP-binding_C"/>
    <property type="match status" value="1"/>
</dbReference>
<name>A0A7W8EGR3_9ACTN</name>
<dbReference type="InterPro" id="IPR025110">
    <property type="entry name" value="AMP-bd_C"/>
</dbReference>
<dbReference type="GO" id="GO:0044550">
    <property type="term" value="P:secondary metabolite biosynthetic process"/>
    <property type="evidence" value="ECO:0007669"/>
    <property type="project" value="TreeGrafter"/>
</dbReference>
<accession>A0A7W8EGR3</accession>
<comment type="caution">
    <text evidence="3">The sequence shown here is derived from an EMBL/GenBank/DDBJ whole genome shotgun (WGS) entry which is preliminary data.</text>
</comment>
<dbReference type="SUPFAM" id="SSF56801">
    <property type="entry name" value="Acetyl-CoA synthetase-like"/>
    <property type="match status" value="1"/>
</dbReference>
<dbReference type="Pfam" id="PF00501">
    <property type="entry name" value="AMP-binding"/>
    <property type="match status" value="1"/>
</dbReference>
<dbReference type="InterPro" id="IPR045851">
    <property type="entry name" value="AMP-bd_C_sf"/>
</dbReference>
<dbReference type="PROSITE" id="PS00455">
    <property type="entry name" value="AMP_BINDING"/>
    <property type="match status" value="1"/>
</dbReference>
<dbReference type="InterPro" id="IPR020845">
    <property type="entry name" value="AMP-binding_CS"/>
</dbReference>
<evidence type="ECO:0000259" key="2">
    <source>
        <dbReference type="Pfam" id="PF13193"/>
    </source>
</evidence>
<feature type="domain" description="AMP-binding enzyme C-terminal" evidence="2">
    <location>
        <begin position="375"/>
        <end position="443"/>
    </location>
</feature>
<dbReference type="InterPro" id="IPR042099">
    <property type="entry name" value="ANL_N_sf"/>
</dbReference>
<keyword evidence="4" id="KW-1185">Reference proteome</keyword>
<organism evidence="3 4">
    <name type="scientific">Nonomuraea endophytica</name>
    <dbReference type="NCBI Taxonomy" id="714136"/>
    <lineage>
        <taxon>Bacteria</taxon>
        <taxon>Bacillati</taxon>
        <taxon>Actinomycetota</taxon>
        <taxon>Actinomycetes</taxon>
        <taxon>Streptosporangiales</taxon>
        <taxon>Streptosporangiaceae</taxon>
        <taxon>Nonomuraea</taxon>
    </lineage>
</organism>
<proteinExistence type="predicted"/>
<reference evidence="3 4" key="1">
    <citation type="submission" date="2020-08" db="EMBL/GenBank/DDBJ databases">
        <title>Genomic Encyclopedia of Type Strains, Phase IV (KMG-IV): sequencing the most valuable type-strain genomes for metagenomic binning, comparative biology and taxonomic classification.</title>
        <authorList>
            <person name="Goeker M."/>
        </authorList>
    </citation>
    <scope>NUCLEOTIDE SEQUENCE [LARGE SCALE GENOMIC DNA]</scope>
    <source>
        <strain evidence="3 4">DSM 45385</strain>
    </source>
</reference>
<dbReference type="RefSeq" id="WP_184966290.1">
    <property type="nucleotide sequence ID" value="NZ_JACHIN010000007.1"/>
</dbReference>
<evidence type="ECO:0000313" key="3">
    <source>
        <dbReference type="EMBL" id="MBB5080140.1"/>
    </source>
</evidence>
<gene>
    <name evidence="3" type="ORF">HNR40_005626</name>
</gene>
<dbReference type="InterPro" id="IPR000873">
    <property type="entry name" value="AMP-dep_synth/lig_dom"/>
</dbReference>
<dbReference type="Proteomes" id="UP000568380">
    <property type="component" value="Unassembled WGS sequence"/>
</dbReference>
<feature type="domain" description="AMP-dependent synthetase/ligase" evidence="1">
    <location>
        <begin position="9"/>
        <end position="320"/>
    </location>
</feature>